<feature type="transmembrane region" description="Helical" evidence="3">
    <location>
        <begin position="131"/>
        <end position="151"/>
    </location>
</feature>
<evidence type="ECO:0000313" key="4">
    <source>
        <dbReference type="EMBL" id="ETW86592.1"/>
    </source>
</evidence>
<reference evidence="4 5" key="1">
    <citation type="journal article" date="2012" name="New Phytol.">
        <title>Insight into trade-off between wood decay and parasitism from the genome of a fungal forest pathogen.</title>
        <authorList>
            <person name="Olson A."/>
            <person name="Aerts A."/>
            <person name="Asiegbu F."/>
            <person name="Belbahri L."/>
            <person name="Bouzid O."/>
            <person name="Broberg A."/>
            <person name="Canback B."/>
            <person name="Coutinho P.M."/>
            <person name="Cullen D."/>
            <person name="Dalman K."/>
            <person name="Deflorio G."/>
            <person name="van Diepen L.T."/>
            <person name="Dunand C."/>
            <person name="Duplessis S."/>
            <person name="Durling M."/>
            <person name="Gonthier P."/>
            <person name="Grimwood J."/>
            <person name="Fossdal C.G."/>
            <person name="Hansson D."/>
            <person name="Henrissat B."/>
            <person name="Hietala A."/>
            <person name="Himmelstrand K."/>
            <person name="Hoffmeister D."/>
            <person name="Hogberg N."/>
            <person name="James T.Y."/>
            <person name="Karlsson M."/>
            <person name="Kohler A."/>
            <person name="Kues U."/>
            <person name="Lee Y.H."/>
            <person name="Lin Y.C."/>
            <person name="Lind M."/>
            <person name="Lindquist E."/>
            <person name="Lombard V."/>
            <person name="Lucas S."/>
            <person name="Lunden K."/>
            <person name="Morin E."/>
            <person name="Murat C."/>
            <person name="Park J."/>
            <person name="Raffaello T."/>
            <person name="Rouze P."/>
            <person name="Salamov A."/>
            <person name="Schmutz J."/>
            <person name="Solheim H."/>
            <person name="Stahlberg J."/>
            <person name="Velez H."/>
            <person name="de Vries R.P."/>
            <person name="Wiebenga A."/>
            <person name="Woodward S."/>
            <person name="Yakovlev I."/>
            <person name="Garbelotto M."/>
            <person name="Martin F."/>
            <person name="Grigoriev I.V."/>
            <person name="Stenlid J."/>
        </authorList>
    </citation>
    <scope>NUCLEOTIDE SEQUENCE [LARGE SCALE GENOMIC DNA]</scope>
    <source>
        <strain evidence="4 5">TC 32-1</strain>
    </source>
</reference>
<dbReference type="InterPro" id="IPR036259">
    <property type="entry name" value="MFS_trans_sf"/>
</dbReference>
<keyword evidence="3" id="KW-0812">Transmembrane</keyword>
<sequence length="283" mass="30500">MERPVLGAWLIQFCTMGVTLSYGIFQDFYTTTQLNNHSPAVISVIGGTQIFLTFALGPVSGRLFDSCYTRTAFTSGSLLYVLSFLMLSFVEPSQWSQAFLAQGVGMGLGAGLLCLPSYAVAAEHFKSRRGLITGIVQSGSAFGGVVFSIILNHLFRGPFAVGFGWGTRDTTLIVMNLLILGNLLIFVPPRPPLLSPSSPSVATIRDTPFLITLAWAFVTLIGLYFPLFYIQTFARMNGPYNLAFYSPAILNAAGILGCLLPHLAANQIGTLRVLVPVTIISGE</sequence>
<dbReference type="KEGG" id="hir:HETIRDRAFT_40425"/>
<feature type="transmembrane region" description="Helical" evidence="3">
    <location>
        <begin position="242"/>
        <end position="264"/>
    </location>
</feature>
<dbReference type="PANTHER" id="PTHR11360:SF234">
    <property type="entry name" value="MFS-TYPE TRANSPORTER DBAD-RELATED"/>
    <property type="match status" value="1"/>
</dbReference>
<dbReference type="RefSeq" id="XP_009540305.1">
    <property type="nucleotide sequence ID" value="XM_009542010.1"/>
</dbReference>
<organism evidence="4 5">
    <name type="scientific">Heterobasidion irregulare (strain TC 32-1)</name>
    <dbReference type="NCBI Taxonomy" id="747525"/>
    <lineage>
        <taxon>Eukaryota</taxon>
        <taxon>Fungi</taxon>
        <taxon>Dikarya</taxon>
        <taxon>Basidiomycota</taxon>
        <taxon>Agaricomycotina</taxon>
        <taxon>Agaricomycetes</taxon>
        <taxon>Russulales</taxon>
        <taxon>Bondarzewiaceae</taxon>
        <taxon>Heterobasidion</taxon>
        <taxon>Heterobasidion annosum species complex</taxon>
    </lineage>
</organism>
<dbReference type="EMBL" id="KI925454">
    <property type="protein sequence ID" value="ETW86592.1"/>
    <property type="molecule type" value="Genomic_DNA"/>
</dbReference>
<feature type="transmembrane region" description="Helical" evidence="3">
    <location>
        <begin position="71"/>
        <end position="90"/>
    </location>
</feature>
<feature type="transmembrane region" description="Helical" evidence="3">
    <location>
        <begin position="209"/>
        <end position="230"/>
    </location>
</feature>
<dbReference type="Gene3D" id="1.20.1250.20">
    <property type="entry name" value="MFS general substrate transporter like domains"/>
    <property type="match status" value="1"/>
</dbReference>
<dbReference type="PANTHER" id="PTHR11360">
    <property type="entry name" value="MONOCARBOXYLATE TRANSPORTER"/>
    <property type="match status" value="1"/>
</dbReference>
<dbReference type="HOGENOM" id="CLU_001265_1_3_1"/>
<dbReference type="GO" id="GO:0022857">
    <property type="term" value="F:transmembrane transporter activity"/>
    <property type="evidence" value="ECO:0007669"/>
    <property type="project" value="InterPro"/>
</dbReference>
<name>W4KL88_HETIT</name>
<dbReference type="OrthoDB" id="6499973at2759"/>
<comment type="similarity">
    <text evidence="2">Belongs to the major facilitator superfamily. Monocarboxylate porter (TC 2.A.1.13) family.</text>
</comment>
<dbReference type="AlphaFoldDB" id="W4KL88"/>
<dbReference type="InterPro" id="IPR050327">
    <property type="entry name" value="Proton-linked_MCT"/>
</dbReference>
<accession>W4KL88</accession>
<comment type="subcellular location">
    <subcellularLocation>
        <location evidence="1">Membrane</location>
        <topology evidence="1">Multi-pass membrane protein</topology>
    </subcellularLocation>
</comment>
<gene>
    <name evidence="4" type="ORF">HETIRDRAFT_40425</name>
</gene>
<feature type="transmembrane region" description="Helical" evidence="3">
    <location>
        <begin position="96"/>
        <end position="119"/>
    </location>
</feature>
<dbReference type="GeneID" id="20672513"/>
<dbReference type="Pfam" id="PF07690">
    <property type="entry name" value="MFS_1"/>
    <property type="match status" value="1"/>
</dbReference>
<dbReference type="GO" id="GO:0016020">
    <property type="term" value="C:membrane"/>
    <property type="evidence" value="ECO:0007669"/>
    <property type="project" value="UniProtKB-SubCell"/>
</dbReference>
<dbReference type="SUPFAM" id="SSF103473">
    <property type="entry name" value="MFS general substrate transporter"/>
    <property type="match status" value="1"/>
</dbReference>
<feature type="transmembrane region" description="Helical" evidence="3">
    <location>
        <begin position="171"/>
        <end position="188"/>
    </location>
</feature>
<keyword evidence="3" id="KW-0472">Membrane</keyword>
<protein>
    <submittedName>
        <fullName evidence="4">MFS monocarboxylate transporter</fullName>
    </submittedName>
</protein>
<evidence type="ECO:0000256" key="3">
    <source>
        <dbReference type="SAM" id="Phobius"/>
    </source>
</evidence>
<dbReference type="Proteomes" id="UP000030671">
    <property type="component" value="Unassembled WGS sequence"/>
</dbReference>
<proteinExistence type="inferred from homology"/>
<dbReference type="InterPro" id="IPR011701">
    <property type="entry name" value="MFS"/>
</dbReference>
<feature type="transmembrane region" description="Helical" evidence="3">
    <location>
        <begin position="39"/>
        <end position="59"/>
    </location>
</feature>
<keyword evidence="3" id="KW-1133">Transmembrane helix</keyword>
<evidence type="ECO:0000256" key="2">
    <source>
        <dbReference type="ARBA" id="ARBA00006727"/>
    </source>
</evidence>
<keyword evidence="5" id="KW-1185">Reference proteome</keyword>
<evidence type="ECO:0000313" key="5">
    <source>
        <dbReference type="Proteomes" id="UP000030671"/>
    </source>
</evidence>
<evidence type="ECO:0000256" key="1">
    <source>
        <dbReference type="ARBA" id="ARBA00004141"/>
    </source>
</evidence>
<dbReference type="InParanoid" id="W4KL88"/>
<dbReference type="eggNOG" id="KOG2504">
    <property type="taxonomic scope" value="Eukaryota"/>
</dbReference>